<comment type="caution">
    <text evidence="2">The sequence shown here is derived from an EMBL/GenBank/DDBJ whole genome shotgun (WGS) entry which is preliminary data.</text>
</comment>
<organism evidence="2 3">
    <name type="scientific">Spirosoma flavum</name>
    <dbReference type="NCBI Taxonomy" id="2048557"/>
    <lineage>
        <taxon>Bacteria</taxon>
        <taxon>Pseudomonadati</taxon>
        <taxon>Bacteroidota</taxon>
        <taxon>Cytophagia</taxon>
        <taxon>Cytophagales</taxon>
        <taxon>Cytophagaceae</taxon>
        <taxon>Spirosoma</taxon>
    </lineage>
</organism>
<protein>
    <submittedName>
        <fullName evidence="2">Uncharacterized protein</fullName>
    </submittedName>
</protein>
<evidence type="ECO:0000256" key="1">
    <source>
        <dbReference type="SAM" id="MobiDB-lite"/>
    </source>
</evidence>
<name>A0ABW6ASE4_9BACT</name>
<evidence type="ECO:0000313" key="3">
    <source>
        <dbReference type="Proteomes" id="UP001597512"/>
    </source>
</evidence>
<keyword evidence="3" id="KW-1185">Reference proteome</keyword>
<proteinExistence type="predicted"/>
<gene>
    <name evidence="2" type="ORF">ACFS25_31820</name>
</gene>
<dbReference type="EMBL" id="JBHUOM010000070">
    <property type="protein sequence ID" value="MFD2938394.1"/>
    <property type="molecule type" value="Genomic_DNA"/>
</dbReference>
<sequence length="123" mass="13695">MAEESGLTELELSQTLDKDTARTKGKGGRTRRAPDVGIWAVRGVDLETRAIIEKGASRVGKTMGQYVNEDVRSLVQSQLTQSQLPAAPVDIQNQINHLTKMVEGIANRMPEQGKKSFWQRLFE</sequence>
<reference evidence="3" key="1">
    <citation type="journal article" date="2019" name="Int. J. Syst. Evol. Microbiol.">
        <title>The Global Catalogue of Microorganisms (GCM) 10K type strain sequencing project: providing services to taxonomists for standard genome sequencing and annotation.</title>
        <authorList>
            <consortium name="The Broad Institute Genomics Platform"/>
            <consortium name="The Broad Institute Genome Sequencing Center for Infectious Disease"/>
            <person name="Wu L."/>
            <person name="Ma J."/>
        </authorList>
    </citation>
    <scope>NUCLEOTIDE SEQUENCE [LARGE SCALE GENOMIC DNA]</scope>
    <source>
        <strain evidence="3">KCTC 52490</strain>
    </source>
</reference>
<dbReference type="Proteomes" id="UP001597512">
    <property type="component" value="Unassembled WGS sequence"/>
</dbReference>
<evidence type="ECO:0000313" key="2">
    <source>
        <dbReference type="EMBL" id="MFD2938394.1"/>
    </source>
</evidence>
<feature type="region of interest" description="Disordered" evidence="1">
    <location>
        <begin position="1"/>
        <end position="34"/>
    </location>
</feature>
<dbReference type="RefSeq" id="WP_381509270.1">
    <property type="nucleotide sequence ID" value="NZ_JBHUOM010000070.1"/>
</dbReference>
<accession>A0ABW6ASE4</accession>